<dbReference type="Gene3D" id="1.10.260.40">
    <property type="entry name" value="lambda repressor-like DNA-binding domains"/>
    <property type="match status" value="1"/>
</dbReference>
<dbReference type="GO" id="GO:0003677">
    <property type="term" value="F:DNA binding"/>
    <property type="evidence" value="ECO:0007669"/>
    <property type="project" value="InterPro"/>
</dbReference>
<accession>A0A0G0F832</accession>
<evidence type="ECO:0000313" key="1">
    <source>
        <dbReference type="EMBL" id="KKQ09595.1"/>
    </source>
</evidence>
<protein>
    <submittedName>
        <fullName evidence="1">Uncharacterized protein</fullName>
    </submittedName>
</protein>
<name>A0A0G0F832_9BACT</name>
<dbReference type="InterPro" id="IPR010982">
    <property type="entry name" value="Lambda_DNA-bd_dom_sf"/>
</dbReference>
<sequence>MRMGLEFKFHVSVPGKSPNDVFELRELLSQALPPNSDITLVGMYPELSIQDAGSGNQDTTPETLGQRLRSERGNLSLRAFEEKTGLHRSLINHLEHEEYPVKRFRRRNLAIISKLLYLSPEQINSYIGTTPPTTPRLLHPTAS</sequence>
<comment type="caution">
    <text evidence="1">The sequence shown here is derived from an EMBL/GenBank/DDBJ whole genome shotgun (WGS) entry which is preliminary data.</text>
</comment>
<dbReference type="Proteomes" id="UP000034492">
    <property type="component" value="Unassembled WGS sequence"/>
</dbReference>
<gene>
    <name evidence="1" type="ORF">US19_C0012G0029</name>
</gene>
<dbReference type="EMBL" id="LBSA01000012">
    <property type="protein sequence ID" value="KKQ09595.1"/>
    <property type="molecule type" value="Genomic_DNA"/>
</dbReference>
<organism evidence="1 2">
    <name type="scientific">Candidatus Daviesbacteria bacterium GW2011_GWB1_36_5</name>
    <dbReference type="NCBI Taxonomy" id="1618426"/>
    <lineage>
        <taxon>Bacteria</taxon>
        <taxon>Candidatus Daviesiibacteriota</taxon>
    </lineage>
</organism>
<evidence type="ECO:0000313" key="2">
    <source>
        <dbReference type="Proteomes" id="UP000034492"/>
    </source>
</evidence>
<dbReference type="AlphaFoldDB" id="A0A0G0F832"/>
<reference evidence="1 2" key="1">
    <citation type="journal article" date="2015" name="Nature">
        <title>rRNA introns, odd ribosomes, and small enigmatic genomes across a large radiation of phyla.</title>
        <authorList>
            <person name="Brown C.T."/>
            <person name="Hug L.A."/>
            <person name="Thomas B.C."/>
            <person name="Sharon I."/>
            <person name="Castelle C.J."/>
            <person name="Singh A."/>
            <person name="Wilkins M.J."/>
            <person name="Williams K.H."/>
            <person name="Banfield J.F."/>
        </authorList>
    </citation>
    <scope>NUCLEOTIDE SEQUENCE [LARGE SCALE GENOMIC DNA]</scope>
</reference>
<proteinExistence type="predicted"/>